<dbReference type="EMBL" id="CDMZ01001646">
    <property type="protein sequence ID" value="CEM35616.1"/>
    <property type="molecule type" value="Genomic_DNA"/>
</dbReference>
<dbReference type="FunFam" id="3.90.105.20:FF:000003">
    <property type="entry name" value="Ribosome assembly factor mrt4"/>
    <property type="match status" value="1"/>
</dbReference>
<dbReference type="VEuPathDB" id="CryptoDB:Cvel_5352"/>
<dbReference type="Gene3D" id="3.30.70.1730">
    <property type="match status" value="1"/>
</dbReference>
<evidence type="ECO:0000259" key="7">
    <source>
        <dbReference type="Pfam" id="PF17777"/>
    </source>
</evidence>
<evidence type="ECO:0000256" key="4">
    <source>
        <dbReference type="ARBA" id="ARBA00023242"/>
    </source>
</evidence>
<dbReference type="CDD" id="cd05796">
    <property type="entry name" value="Ribosomal_P0_like"/>
    <property type="match status" value="1"/>
</dbReference>
<evidence type="ECO:0000256" key="3">
    <source>
        <dbReference type="ARBA" id="ARBA00022490"/>
    </source>
</evidence>
<dbReference type="PANTHER" id="PTHR45841">
    <property type="entry name" value="MRNA TURNOVER PROTEIN 4 MRTO4"/>
    <property type="match status" value="1"/>
</dbReference>
<gene>
    <name evidence="8" type="ORF">Cvel_5352</name>
</gene>
<evidence type="ECO:0000256" key="2">
    <source>
        <dbReference type="ARBA" id="ARBA00008889"/>
    </source>
</evidence>
<protein>
    <recommendedName>
        <fullName evidence="5">Ribosome assembly factor mrt4</fullName>
    </recommendedName>
</protein>
<comment type="similarity">
    <text evidence="2 5">Belongs to the universal ribosomal protein uL10 family.</text>
</comment>
<dbReference type="GO" id="GO:0003723">
    <property type="term" value="F:RNA binding"/>
    <property type="evidence" value="ECO:0007669"/>
    <property type="project" value="TreeGrafter"/>
</dbReference>
<dbReference type="GO" id="GO:0006364">
    <property type="term" value="P:rRNA processing"/>
    <property type="evidence" value="ECO:0007669"/>
    <property type="project" value="TreeGrafter"/>
</dbReference>
<feature type="domain" description="Large ribosomal subunit protein uL10-like insertion" evidence="7">
    <location>
        <begin position="124"/>
        <end position="196"/>
    </location>
</feature>
<dbReference type="GO" id="GO:0000956">
    <property type="term" value="P:nuclear-transcribed mRNA catabolic process"/>
    <property type="evidence" value="ECO:0007669"/>
    <property type="project" value="TreeGrafter"/>
</dbReference>
<feature type="region of interest" description="Disordered" evidence="6">
    <location>
        <begin position="207"/>
        <end position="239"/>
    </location>
</feature>
<dbReference type="SUPFAM" id="SSF160369">
    <property type="entry name" value="Ribosomal protein L10-like"/>
    <property type="match status" value="1"/>
</dbReference>
<dbReference type="PhylomeDB" id="A0A0G4GX41"/>
<accession>A0A0G4GX41</accession>
<sequence length="239" mass="26639">MPRSKRAKVVPGSKVTKGTDRKEKLIQKTRAACAQHRYVYLLDLENCRSSFLLSLRQRLRPSQLIYGNNKLLQVALGNGPQDELKEGISRISKQLKYEKCLLFTDLPESEVKRHFAEFQPADFAKAGSVALSTVTLAEGPEALQNWPHSMETQFRQLGLPTILKNGAIHLLGNYTVCTEGEALTPAAAQLLKKLDVKTTRFKVNIEDMWTNPDPLENEGSGGGDEGEEEGDDEELEEAE</sequence>
<comment type="subunit">
    <text evidence="5">Associates with the pre-60S ribosomal particle.</text>
</comment>
<keyword evidence="5" id="KW-0690">Ribosome biogenesis</keyword>
<keyword evidence="4 5" id="KW-0539">Nucleus</keyword>
<proteinExistence type="inferred from homology"/>
<dbReference type="PANTHER" id="PTHR45841:SF1">
    <property type="entry name" value="MRNA TURNOVER PROTEIN 4 HOMOLOG"/>
    <property type="match status" value="1"/>
</dbReference>
<evidence type="ECO:0000256" key="1">
    <source>
        <dbReference type="ARBA" id="ARBA00004046"/>
    </source>
</evidence>
<evidence type="ECO:0000313" key="8">
    <source>
        <dbReference type="EMBL" id="CEM35616.1"/>
    </source>
</evidence>
<comment type="function">
    <text evidence="1 5">Component of the ribosome assembly machinery. Nuclear paralog of the ribosomal protein P0, it binds pre-60S subunits at an early stage of assembly in the nucleolus, and is replaced by P0 in cytoplasmic pre-60S subunits and mature 80S ribosomes.</text>
</comment>
<keyword evidence="3 5" id="KW-0963">Cytoplasm</keyword>
<dbReference type="GO" id="GO:0000027">
    <property type="term" value="P:ribosomal large subunit assembly"/>
    <property type="evidence" value="ECO:0007669"/>
    <property type="project" value="InterPro"/>
</dbReference>
<dbReference type="InterPro" id="IPR043141">
    <property type="entry name" value="Ribosomal_uL10-like_sf"/>
</dbReference>
<dbReference type="InterPro" id="IPR001790">
    <property type="entry name" value="Ribosomal_uL10"/>
</dbReference>
<dbReference type="Pfam" id="PF17777">
    <property type="entry name" value="RL10P_insert"/>
    <property type="match status" value="1"/>
</dbReference>
<dbReference type="GO" id="GO:0030687">
    <property type="term" value="C:preribosome, large subunit precursor"/>
    <property type="evidence" value="ECO:0007669"/>
    <property type="project" value="TreeGrafter"/>
</dbReference>
<evidence type="ECO:0000256" key="6">
    <source>
        <dbReference type="SAM" id="MobiDB-lite"/>
    </source>
</evidence>
<dbReference type="InterPro" id="IPR051742">
    <property type="entry name" value="Ribosome_Assembly_uL10"/>
</dbReference>
<comment type="subcellular location">
    <subcellularLocation>
        <location evidence="5">Cytoplasm</location>
    </subcellularLocation>
    <subcellularLocation>
        <location evidence="5">Nucleus</location>
        <location evidence="5">Nucleolus</location>
    </subcellularLocation>
</comment>
<organism evidence="8">
    <name type="scientific">Chromera velia CCMP2878</name>
    <dbReference type="NCBI Taxonomy" id="1169474"/>
    <lineage>
        <taxon>Eukaryota</taxon>
        <taxon>Sar</taxon>
        <taxon>Alveolata</taxon>
        <taxon>Colpodellida</taxon>
        <taxon>Chromeraceae</taxon>
        <taxon>Chromera</taxon>
    </lineage>
</organism>
<dbReference type="AlphaFoldDB" id="A0A0G4GX41"/>
<evidence type="ECO:0000256" key="5">
    <source>
        <dbReference type="RuleBase" id="RU364039"/>
    </source>
</evidence>
<dbReference type="Pfam" id="PF00466">
    <property type="entry name" value="Ribosomal_L10"/>
    <property type="match status" value="1"/>
</dbReference>
<name>A0A0G4GX41_9ALVE</name>
<dbReference type="GO" id="GO:0005737">
    <property type="term" value="C:cytoplasm"/>
    <property type="evidence" value="ECO:0007669"/>
    <property type="project" value="UniProtKB-SubCell"/>
</dbReference>
<dbReference type="GO" id="GO:0005730">
    <property type="term" value="C:nucleolus"/>
    <property type="evidence" value="ECO:0007669"/>
    <property type="project" value="UniProtKB-SubCell"/>
</dbReference>
<dbReference type="InterPro" id="IPR043164">
    <property type="entry name" value="Ribosomal_uL10-like_insert_sf"/>
</dbReference>
<reference evidence="8" key="1">
    <citation type="submission" date="2014-11" db="EMBL/GenBank/DDBJ databases">
        <authorList>
            <person name="Otto D Thomas"/>
            <person name="Naeem Raeece"/>
        </authorList>
    </citation>
    <scope>NUCLEOTIDE SEQUENCE</scope>
</reference>
<dbReference type="Gene3D" id="3.90.105.20">
    <property type="match status" value="1"/>
</dbReference>
<dbReference type="InterPro" id="IPR033867">
    <property type="entry name" value="Mrt4"/>
</dbReference>
<feature type="compositionally biased region" description="Acidic residues" evidence="6">
    <location>
        <begin position="224"/>
        <end position="239"/>
    </location>
</feature>
<dbReference type="InterPro" id="IPR040637">
    <property type="entry name" value="Ribosomal_uL10-like_insert"/>
</dbReference>